<dbReference type="EMBL" id="PCWW01000006">
    <property type="protein sequence ID" value="PIR14025.1"/>
    <property type="molecule type" value="Genomic_DNA"/>
</dbReference>
<feature type="domain" description="Glycosyl transferase family 1" evidence="2">
    <location>
        <begin position="225"/>
        <end position="376"/>
    </location>
</feature>
<evidence type="ECO:0000259" key="3">
    <source>
        <dbReference type="Pfam" id="PF13439"/>
    </source>
</evidence>
<keyword evidence="1" id="KW-0808">Transferase</keyword>
<dbReference type="SUPFAM" id="SSF53756">
    <property type="entry name" value="UDP-Glycosyltransferase/glycogen phosphorylase"/>
    <property type="match status" value="1"/>
</dbReference>
<proteinExistence type="predicted"/>
<protein>
    <recommendedName>
        <fullName evidence="6">Glycosyl transferase family 1</fullName>
    </recommendedName>
</protein>
<evidence type="ECO:0000313" key="5">
    <source>
        <dbReference type="Proteomes" id="UP000230869"/>
    </source>
</evidence>
<feature type="domain" description="Glycosyltransferase subfamily 4-like N-terminal" evidence="3">
    <location>
        <begin position="24"/>
        <end position="184"/>
    </location>
</feature>
<dbReference type="InterPro" id="IPR001296">
    <property type="entry name" value="Glyco_trans_1"/>
</dbReference>
<dbReference type="GO" id="GO:0016757">
    <property type="term" value="F:glycosyltransferase activity"/>
    <property type="evidence" value="ECO:0007669"/>
    <property type="project" value="InterPro"/>
</dbReference>
<dbReference type="AlphaFoldDB" id="A0A2M6KAE1"/>
<evidence type="ECO:0008006" key="6">
    <source>
        <dbReference type="Google" id="ProtNLM"/>
    </source>
</evidence>
<gene>
    <name evidence="4" type="ORF">COV49_00245</name>
</gene>
<dbReference type="PANTHER" id="PTHR46401:SF2">
    <property type="entry name" value="GLYCOSYLTRANSFERASE WBBK-RELATED"/>
    <property type="match status" value="1"/>
</dbReference>
<dbReference type="GO" id="GO:0009103">
    <property type="term" value="P:lipopolysaccharide biosynthetic process"/>
    <property type="evidence" value="ECO:0007669"/>
    <property type="project" value="TreeGrafter"/>
</dbReference>
<dbReference type="Pfam" id="PF00534">
    <property type="entry name" value="Glycos_transf_1"/>
    <property type="match status" value="1"/>
</dbReference>
<dbReference type="InterPro" id="IPR028098">
    <property type="entry name" value="Glyco_trans_4-like_N"/>
</dbReference>
<dbReference type="Gene3D" id="3.40.50.2000">
    <property type="entry name" value="Glycogen Phosphorylase B"/>
    <property type="match status" value="2"/>
</dbReference>
<dbReference type="FunFam" id="3.40.50.2000:FF:000119">
    <property type="entry name" value="Glycosyl transferase group 1"/>
    <property type="match status" value="1"/>
</dbReference>
<comment type="caution">
    <text evidence="4">The sequence shown here is derived from an EMBL/GenBank/DDBJ whole genome shotgun (WGS) entry which is preliminary data.</text>
</comment>
<sequence>MRKTSKKPKIIGIDARFYGPIGKGLGRYTQEIVDNIIRINHGHEYVIFLGKDNFNEFKPENQNVRKVLADARWYTIKEQVLMPWLFWRHGLDLVHVPHFNAPIFSFKKLVITIHDLILIRFPTARATTLGPLMYKVKNFGYKLVIWLAAKRAKKIIAVSKYTKDDIVKHFKINPDKVKVIYEGVANLAKNRDTSPPAPLLHKERGIKGVRSNDKDTLLGYNIVNPFLLYVGNAYPHKNLEGLIKVFAKLRKKQLNLCLVLVGKEDYFYRRAKNYAKELNLSKEILFPGYVPDAKLEILFKNARAYVFPSFYEGFGLPPLEAMAKGCPVVSSSASSMPEILGKAALYFNSEDEAEMEERILEILKNKNLREQLIEKGFSQARKYNWWEAARKTLEVYEEVLKNNQ</sequence>
<organism evidence="4 5">
    <name type="scientific">Candidatus Falkowbacteria bacterium CG11_big_fil_rev_8_21_14_0_20_39_10</name>
    <dbReference type="NCBI Taxonomy" id="1974570"/>
    <lineage>
        <taxon>Bacteria</taxon>
        <taxon>Candidatus Falkowiibacteriota</taxon>
    </lineage>
</organism>
<dbReference type="Proteomes" id="UP000230869">
    <property type="component" value="Unassembled WGS sequence"/>
</dbReference>
<dbReference type="PANTHER" id="PTHR46401">
    <property type="entry name" value="GLYCOSYLTRANSFERASE WBBK-RELATED"/>
    <property type="match status" value="1"/>
</dbReference>
<dbReference type="CDD" id="cd03809">
    <property type="entry name" value="GT4_MtfB-like"/>
    <property type="match status" value="1"/>
</dbReference>
<evidence type="ECO:0000256" key="1">
    <source>
        <dbReference type="ARBA" id="ARBA00022679"/>
    </source>
</evidence>
<evidence type="ECO:0000313" key="4">
    <source>
        <dbReference type="EMBL" id="PIR14025.1"/>
    </source>
</evidence>
<dbReference type="Pfam" id="PF13439">
    <property type="entry name" value="Glyco_transf_4"/>
    <property type="match status" value="1"/>
</dbReference>
<reference evidence="4 5" key="1">
    <citation type="submission" date="2017-09" db="EMBL/GenBank/DDBJ databases">
        <title>Depth-based differentiation of microbial function through sediment-hosted aquifers and enrichment of novel symbionts in the deep terrestrial subsurface.</title>
        <authorList>
            <person name="Probst A.J."/>
            <person name="Ladd B."/>
            <person name="Jarett J.K."/>
            <person name="Geller-Mcgrath D.E."/>
            <person name="Sieber C.M."/>
            <person name="Emerson J.B."/>
            <person name="Anantharaman K."/>
            <person name="Thomas B.C."/>
            <person name="Malmstrom R."/>
            <person name="Stieglmeier M."/>
            <person name="Klingl A."/>
            <person name="Woyke T."/>
            <person name="Ryan C.M."/>
            <person name="Banfield J.F."/>
        </authorList>
    </citation>
    <scope>NUCLEOTIDE SEQUENCE [LARGE SCALE GENOMIC DNA]</scope>
    <source>
        <strain evidence="4">CG11_big_fil_rev_8_21_14_0_20_39_10</strain>
    </source>
</reference>
<evidence type="ECO:0000259" key="2">
    <source>
        <dbReference type="Pfam" id="PF00534"/>
    </source>
</evidence>
<accession>A0A2M6KAE1</accession>
<name>A0A2M6KAE1_9BACT</name>